<reference evidence="1" key="1">
    <citation type="submission" date="2021-05" db="EMBL/GenBank/DDBJ databases">
        <authorList>
            <person name="Scholz U."/>
            <person name="Mascher M."/>
            <person name="Fiebig A."/>
        </authorList>
    </citation>
    <scope>NUCLEOTIDE SEQUENCE [LARGE SCALE GENOMIC DNA]</scope>
</reference>
<protein>
    <submittedName>
        <fullName evidence="1">Uncharacterized protein</fullName>
    </submittedName>
</protein>
<dbReference type="Proteomes" id="UP001732700">
    <property type="component" value="Chromosome 5C"/>
</dbReference>
<name>A0ACD5Y2S7_AVESA</name>
<evidence type="ECO:0000313" key="1">
    <source>
        <dbReference type="EnsemblPlants" id="AVESA.00010b.r2.5CG0894250.1.CDS.1"/>
    </source>
</evidence>
<keyword evidence="2" id="KW-1185">Reference proteome</keyword>
<accession>A0ACD5Y2S7</accession>
<reference evidence="1" key="2">
    <citation type="submission" date="2025-09" db="UniProtKB">
        <authorList>
            <consortium name="EnsemblPlants"/>
        </authorList>
    </citation>
    <scope>IDENTIFICATION</scope>
</reference>
<proteinExistence type="predicted"/>
<dbReference type="EnsemblPlants" id="AVESA.00010b.r2.5CG0894250.1">
    <property type="protein sequence ID" value="AVESA.00010b.r2.5CG0894250.1.CDS.1"/>
    <property type="gene ID" value="AVESA.00010b.r2.5CG0894250"/>
</dbReference>
<sequence>MLLTGSLHKRPIRVKRSKQELASRSSPPPMATKQGPRRGHRRRHSKPTKASMSEPIPSGPTSVHHIPDHLLELVLVRVGSSLALLRAAFTCKRWRRIITDTSFLTRFRSLHGPHVGVLGHYHIVDPTHKKLSPDGNNQVFVPADGALLDRRHFSLDFLPDLDWELGDSRGGLLLLYRRNTIQRYRRRQAVLRFPDMIVCDPLTRRYQGILHWEEMYNITPCLGLFLLHGVDGCISMSNFRVVVALYAVSHGGRAAPYACVFSSGSVGGWQDSAPSSGGVVPIPELHLISFAGRARSSLYWRMEGEGAVLALNETTLEFSLVTFPSTVVGMLEESSIFRVIGSRSDAVRVVRIINNGDLTVFAQLQGSGEWVVENLVTLPEVATYGLPAKIVAANASYILVTPREENWIVSVDLHTLEVERAHERNRYAGAAHPYELQWPPALQACRAN</sequence>
<organism evidence="1 2">
    <name type="scientific">Avena sativa</name>
    <name type="common">Oat</name>
    <dbReference type="NCBI Taxonomy" id="4498"/>
    <lineage>
        <taxon>Eukaryota</taxon>
        <taxon>Viridiplantae</taxon>
        <taxon>Streptophyta</taxon>
        <taxon>Embryophyta</taxon>
        <taxon>Tracheophyta</taxon>
        <taxon>Spermatophyta</taxon>
        <taxon>Magnoliopsida</taxon>
        <taxon>Liliopsida</taxon>
        <taxon>Poales</taxon>
        <taxon>Poaceae</taxon>
        <taxon>BOP clade</taxon>
        <taxon>Pooideae</taxon>
        <taxon>Poodae</taxon>
        <taxon>Poeae</taxon>
        <taxon>Poeae Chloroplast Group 1 (Aveneae type)</taxon>
        <taxon>Aveninae</taxon>
        <taxon>Avena</taxon>
    </lineage>
</organism>
<evidence type="ECO:0000313" key="2">
    <source>
        <dbReference type="Proteomes" id="UP001732700"/>
    </source>
</evidence>